<dbReference type="Proteomes" id="UP000322327">
    <property type="component" value="Unassembled WGS sequence"/>
</dbReference>
<accession>A0A5C8FX73</accession>
<name>A0A5C8FX73_9SPIR</name>
<dbReference type="RefSeq" id="WP_147525666.1">
    <property type="nucleotide sequence ID" value="NZ_SAYG01000002.1"/>
</dbReference>
<dbReference type="EMBL" id="SAYI01000021">
    <property type="protein sequence ID" value="TXJ53842.1"/>
    <property type="molecule type" value="Genomic_DNA"/>
</dbReference>
<protein>
    <submittedName>
        <fullName evidence="1">Uncharacterized protein</fullName>
    </submittedName>
</protein>
<evidence type="ECO:0000313" key="3">
    <source>
        <dbReference type="Proteomes" id="UP000322327"/>
    </source>
</evidence>
<evidence type="ECO:0000313" key="2">
    <source>
        <dbReference type="EMBL" id="TXJ53842.1"/>
    </source>
</evidence>
<sequence length="85" mass="10601">MKNELKTKNEKIMKNQLIEALIKYFDLSKYNYDCIENIEIKLDDKYSVVISEQDLKNYFEIQERYKNEYRKVRRRIKENRRRSGE</sequence>
<dbReference type="AlphaFoldDB" id="A0A5C8FX73"/>
<evidence type="ECO:0000313" key="4">
    <source>
        <dbReference type="Proteomes" id="UP000324574"/>
    </source>
</evidence>
<dbReference type="Proteomes" id="UP000324574">
    <property type="component" value="Unassembled WGS sequence"/>
</dbReference>
<reference evidence="3 4" key="1">
    <citation type="journal article" date="1992" name="Lakartidningen">
        <title>[Penicillin V and not amoxicillin is the first choice preparation in acute otitis].</title>
        <authorList>
            <person name="Kamme C."/>
            <person name="Lundgren K."/>
            <person name="Prellner K."/>
        </authorList>
    </citation>
    <scope>NUCLEOTIDE SEQUENCE [LARGE SCALE GENOMIC DNA]</scope>
    <source>
        <strain evidence="2 3">PC3053II</strain>
        <strain evidence="1 4">PC3714II</strain>
    </source>
</reference>
<reference evidence="1" key="2">
    <citation type="submission" date="2019-01" db="EMBL/GenBank/DDBJ databases">
        <authorList>
            <person name="Thorell K."/>
        </authorList>
    </citation>
    <scope>NUCLEOTIDE SEQUENCE</scope>
    <source>
        <strain evidence="2">PC3053II</strain>
        <strain evidence="1">PC3714II</strain>
    </source>
</reference>
<dbReference type="EMBL" id="SAYG01000002">
    <property type="protein sequence ID" value="TXJ46752.1"/>
    <property type="molecule type" value="Genomic_DNA"/>
</dbReference>
<organism evidence="1 4">
    <name type="scientific">Brachyspira aalborgi</name>
    <dbReference type="NCBI Taxonomy" id="29522"/>
    <lineage>
        <taxon>Bacteria</taxon>
        <taxon>Pseudomonadati</taxon>
        <taxon>Spirochaetota</taxon>
        <taxon>Spirochaetia</taxon>
        <taxon>Brachyspirales</taxon>
        <taxon>Brachyspiraceae</taxon>
        <taxon>Brachyspira</taxon>
    </lineage>
</organism>
<proteinExistence type="predicted"/>
<comment type="caution">
    <text evidence="1">The sequence shown here is derived from an EMBL/GenBank/DDBJ whole genome shotgun (WGS) entry which is preliminary data.</text>
</comment>
<evidence type="ECO:0000313" key="1">
    <source>
        <dbReference type="EMBL" id="TXJ46752.1"/>
    </source>
</evidence>
<gene>
    <name evidence="1" type="ORF">EPJ70_01015</name>
    <name evidence="2" type="ORF">EPJ76_10555</name>
</gene>